<accession>A0ABN3FHZ6</accession>
<name>A0ABN3FHZ6_9PSEU</name>
<feature type="region of interest" description="Disordered" evidence="1">
    <location>
        <begin position="61"/>
        <end position="85"/>
    </location>
</feature>
<reference evidence="2 3" key="1">
    <citation type="journal article" date="2019" name="Int. J. Syst. Evol. Microbiol.">
        <title>The Global Catalogue of Microorganisms (GCM) 10K type strain sequencing project: providing services to taxonomists for standard genome sequencing and annotation.</title>
        <authorList>
            <consortium name="The Broad Institute Genomics Platform"/>
            <consortium name="The Broad Institute Genome Sequencing Center for Infectious Disease"/>
            <person name="Wu L."/>
            <person name="Ma J."/>
        </authorList>
    </citation>
    <scope>NUCLEOTIDE SEQUENCE [LARGE SCALE GENOMIC DNA]</scope>
    <source>
        <strain evidence="2 3">JCM 16221</strain>
    </source>
</reference>
<comment type="caution">
    <text evidence="2">The sequence shown here is derived from an EMBL/GenBank/DDBJ whole genome shotgun (WGS) entry which is preliminary data.</text>
</comment>
<sequence>MAIDRAGRAQRRRERREADASQPEPEQRRAVGEVALGVDGLFNPGAKHQLEQLAYVAVTREDDHETGSGPLDLDSATVRLNRRGE</sequence>
<dbReference type="EMBL" id="BAAARA010000001">
    <property type="protein sequence ID" value="GAA2330168.1"/>
    <property type="molecule type" value="Genomic_DNA"/>
</dbReference>
<protein>
    <submittedName>
        <fullName evidence="2">Uncharacterized protein</fullName>
    </submittedName>
</protein>
<evidence type="ECO:0000313" key="2">
    <source>
        <dbReference type="EMBL" id="GAA2330168.1"/>
    </source>
</evidence>
<organism evidence="2 3">
    <name type="scientific">Saccharopolyspora halophila</name>
    <dbReference type="NCBI Taxonomy" id="405551"/>
    <lineage>
        <taxon>Bacteria</taxon>
        <taxon>Bacillati</taxon>
        <taxon>Actinomycetota</taxon>
        <taxon>Actinomycetes</taxon>
        <taxon>Pseudonocardiales</taxon>
        <taxon>Pseudonocardiaceae</taxon>
        <taxon>Saccharopolyspora</taxon>
    </lineage>
</organism>
<keyword evidence="3" id="KW-1185">Reference proteome</keyword>
<feature type="region of interest" description="Disordered" evidence="1">
    <location>
        <begin position="1"/>
        <end position="31"/>
    </location>
</feature>
<dbReference type="Pfam" id="PF19690">
    <property type="entry name" value="DUF6191"/>
    <property type="match status" value="1"/>
</dbReference>
<dbReference type="Proteomes" id="UP001501218">
    <property type="component" value="Unassembled WGS sequence"/>
</dbReference>
<evidence type="ECO:0000313" key="3">
    <source>
        <dbReference type="Proteomes" id="UP001501218"/>
    </source>
</evidence>
<proteinExistence type="predicted"/>
<evidence type="ECO:0000256" key="1">
    <source>
        <dbReference type="SAM" id="MobiDB-lite"/>
    </source>
</evidence>
<gene>
    <name evidence="2" type="ORF">GCM10009854_01200</name>
</gene>
<feature type="compositionally biased region" description="Basic and acidic residues" evidence="1">
    <location>
        <begin position="15"/>
        <end position="31"/>
    </location>
</feature>
<dbReference type="RefSeq" id="WP_344125256.1">
    <property type="nucleotide sequence ID" value="NZ_BAAARA010000001.1"/>
</dbReference>
<dbReference type="InterPro" id="IPR045684">
    <property type="entry name" value="DUF6191"/>
</dbReference>